<protein>
    <submittedName>
        <fullName evidence="1">Uncharacterized protein</fullName>
    </submittedName>
</protein>
<dbReference type="EMBL" id="GGEC01079228">
    <property type="protein sequence ID" value="MBX59712.1"/>
    <property type="molecule type" value="Transcribed_RNA"/>
</dbReference>
<reference evidence="1" key="1">
    <citation type="submission" date="2018-02" db="EMBL/GenBank/DDBJ databases">
        <title>Rhizophora mucronata_Transcriptome.</title>
        <authorList>
            <person name="Meera S.P."/>
            <person name="Sreeshan A."/>
            <person name="Augustine A."/>
        </authorList>
    </citation>
    <scope>NUCLEOTIDE SEQUENCE</scope>
    <source>
        <tissue evidence="1">Leaf</tissue>
    </source>
</reference>
<evidence type="ECO:0000313" key="1">
    <source>
        <dbReference type="EMBL" id="MBX59712.1"/>
    </source>
</evidence>
<sequence>MSTSYQLNPLLY</sequence>
<accession>A0A2P2PYA0</accession>
<proteinExistence type="predicted"/>
<name>A0A2P2PYA0_RHIMU</name>
<organism evidence="1">
    <name type="scientific">Rhizophora mucronata</name>
    <name type="common">Asiatic mangrove</name>
    <dbReference type="NCBI Taxonomy" id="61149"/>
    <lineage>
        <taxon>Eukaryota</taxon>
        <taxon>Viridiplantae</taxon>
        <taxon>Streptophyta</taxon>
        <taxon>Embryophyta</taxon>
        <taxon>Tracheophyta</taxon>
        <taxon>Spermatophyta</taxon>
        <taxon>Magnoliopsida</taxon>
        <taxon>eudicotyledons</taxon>
        <taxon>Gunneridae</taxon>
        <taxon>Pentapetalae</taxon>
        <taxon>rosids</taxon>
        <taxon>fabids</taxon>
        <taxon>Malpighiales</taxon>
        <taxon>Rhizophoraceae</taxon>
        <taxon>Rhizophora</taxon>
    </lineage>
</organism>